<accession>A0A2S5D4Y4</accession>
<dbReference type="GO" id="GO:0016020">
    <property type="term" value="C:membrane"/>
    <property type="evidence" value="ECO:0007669"/>
    <property type="project" value="UniProtKB-SubCell"/>
</dbReference>
<evidence type="ECO:0000256" key="5">
    <source>
        <dbReference type="SAM" id="Phobius"/>
    </source>
</evidence>
<evidence type="ECO:0000259" key="6">
    <source>
        <dbReference type="PROSITE" id="PS50922"/>
    </source>
</evidence>
<proteinExistence type="predicted"/>
<feature type="transmembrane region" description="Helical" evidence="5">
    <location>
        <begin position="5"/>
        <end position="21"/>
    </location>
</feature>
<keyword evidence="3 5" id="KW-1133">Transmembrane helix</keyword>
<comment type="caution">
    <text evidence="7">The sequence shown here is derived from an EMBL/GenBank/DDBJ whole genome shotgun (WGS) entry which is preliminary data.</text>
</comment>
<evidence type="ECO:0000313" key="7">
    <source>
        <dbReference type="EMBL" id="POZ58144.1"/>
    </source>
</evidence>
<name>A0A2S5D4Y4_LYSSH</name>
<comment type="subcellular location">
    <subcellularLocation>
        <location evidence="1">Membrane</location>
        <topology evidence="1">Multi-pass membrane protein</topology>
    </subcellularLocation>
</comment>
<evidence type="ECO:0000256" key="4">
    <source>
        <dbReference type="ARBA" id="ARBA00023136"/>
    </source>
</evidence>
<dbReference type="PROSITE" id="PS50922">
    <property type="entry name" value="TLC"/>
    <property type="match status" value="1"/>
</dbReference>
<gene>
    <name evidence="7" type="ORF">LYSIN_02928</name>
</gene>
<keyword evidence="2 5" id="KW-0812">Transmembrane</keyword>
<keyword evidence="8" id="KW-1185">Reference proteome</keyword>
<keyword evidence="4 5" id="KW-0472">Membrane</keyword>
<dbReference type="EMBL" id="PGLV01000001">
    <property type="protein sequence ID" value="POZ58144.1"/>
    <property type="molecule type" value="Genomic_DNA"/>
</dbReference>
<dbReference type="Proteomes" id="UP000237319">
    <property type="component" value="Unassembled WGS sequence"/>
</dbReference>
<evidence type="ECO:0000256" key="1">
    <source>
        <dbReference type="ARBA" id="ARBA00004141"/>
    </source>
</evidence>
<dbReference type="InterPro" id="IPR006634">
    <property type="entry name" value="TLC-dom"/>
</dbReference>
<protein>
    <recommendedName>
        <fullName evidence="6">TLC domain-containing protein</fullName>
    </recommendedName>
</protein>
<feature type="transmembrane region" description="Helical" evidence="5">
    <location>
        <begin position="27"/>
        <end position="46"/>
    </location>
</feature>
<sequence>MKSIIHYIIVLALVLGVIFLYNKQVGAIPLLLLSIYLFFLGIKKMCNIKNSN</sequence>
<evidence type="ECO:0000256" key="2">
    <source>
        <dbReference type="ARBA" id="ARBA00022692"/>
    </source>
</evidence>
<evidence type="ECO:0000313" key="8">
    <source>
        <dbReference type="Proteomes" id="UP000237319"/>
    </source>
</evidence>
<reference evidence="7 8" key="1">
    <citation type="submission" date="2017-11" db="EMBL/GenBank/DDBJ databases">
        <title>Genome sequence of Lysinibacillus sphaericus, a lignin-degrading bacteria isolated from municipal solid waste soil.</title>
        <authorList>
            <person name="Persinoti G.F."/>
            <person name="Paixao D.A."/>
            <person name="Bugg T.D."/>
            <person name="Squina F.M."/>
        </authorList>
    </citation>
    <scope>NUCLEOTIDE SEQUENCE [LARGE SCALE GENOMIC DNA]</scope>
    <source>
        <strain evidence="7 8">A1</strain>
    </source>
</reference>
<evidence type="ECO:0000256" key="3">
    <source>
        <dbReference type="ARBA" id="ARBA00022989"/>
    </source>
</evidence>
<feature type="domain" description="TLC" evidence="6">
    <location>
        <begin position="1"/>
        <end position="52"/>
    </location>
</feature>
<dbReference type="AlphaFoldDB" id="A0A2S5D4Y4"/>
<organism evidence="7 8">
    <name type="scientific">Lysinibacillus sphaericus</name>
    <name type="common">Bacillus sphaericus</name>
    <dbReference type="NCBI Taxonomy" id="1421"/>
    <lineage>
        <taxon>Bacteria</taxon>
        <taxon>Bacillati</taxon>
        <taxon>Bacillota</taxon>
        <taxon>Bacilli</taxon>
        <taxon>Bacillales</taxon>
        <taxon>Bacillaceae</taxon>
        <taxon>Lysinibacillus</taxon>
    </lineage>
</organism>